<evidence type="ECO:0000313" key="2">
    <source>
        <dbReference type="EMBL" id="KAK9167356.1"/>
    </source>
</evidence>
<comment type="caution">
    <text evidence="2">The sequence shown here is derived from an EMBL/GenBank/DDBJ whole genome shotgun (WGS) entry which is preliminary data.</text>
</comment>
<feature type="region of interest" description="Disordered" evidence="1">
    <location>
        <begin position="1"/>
        <end position="23"/>
    </location>
</feature>
<keyword evidence="3" id="KW-1185">Reference proteome</keyword>
<gene>
    <name evidence="2" type="ORF">Scep_002547</name>
</gene>
<reference evidence="2 3" key="1">
    <citation type="submission" date="2024-01" db="EMBL/GenBank/DDBJ databases">
        <title>Genome assemblies of Stephania.</title>
        <authorList>
            <person name="Yang L."/>
        </authorList>
    </citation>
    <scope>NUCLEOTIDE SEQUENCE [LARGE SCALE GENOMIC DNA]</scope>
    <source>
        <strain evidence="2">JXDWG</strain>
        <tissue evidence="2">Leaf</tissue>
    </source>
</reference>
<accession>A0AAP0LAF1</accession>
<sequence length="419" mass="46951">MTPLAVRRAEAGRAEPVRGPSSSSLASEHFVFVFFFLGWGWASIPDPELGLTCTGDYTPPSLISNELPWRFVRSRQRIIHQYSPNMPTSVLERAHSCRDSLITLGLGPLSRVGSTTEDWARFPFGMGLALDEAHLRTARVHGDELPLGRGRKLARRYTTLVLEHLISEETEHKIDLFLFDKLGRGGSKVKNLVKNIGKGIGNFSRRLGMVKTRPPNSETECTVEFVAKNTQNGVFTYSDRTLNSLPRVTRCVTNKVTNTHLFVVKSFRFLSRMDSMEFELKAKEAVELKVQVENMKREMKENRGGGGGCGGVEGTGSEYEARDVKRKMEELKSKVEFPSCFSWCNPEDDRSSYANDVVLIASDDHESMMSVTAQKAILELKSKVEFLNCFSLRNLEDDRSSYVNGVVVIASDDLESMMS</sequence>
<dbReference type="AlphaFoldDB" id="A0AAP0LAF1"/>
<evidence type="ECO:0000313" key="3">
    <source>
        <dbReference type="Proteomes" id="UP001419268"/>
    </source>
</evidence>
<proteinExistence type="predicted"/>
<evidence type="ECO:0000256" key="1">
    <source>
        <dbReference type="SAM" id="MobiDB-lite"/>
    </source>
</evidence>
<feature type="compositionally biased region" description="Basic and acidic residues" evidence="1">
    <location>
        <begin position="7"/>
        <end position="16"/>
    </location>
</feature>
<protein>
    <submittedName>
        <fullName evidence="2">Uncharacterized protein</fullName>
    </submittedName>
</protein>
<name>A0AAP0LAF1_9MAGN</name>
<dbReference type="EMBL" id="JBBNAG010000001">
    <property type="protein sequence ID" value="KAK9167356.1"/>
    <property type="molecule type" value="Genomic_DNA"/>
</dbReference>
<organism evidence="2 3">
    <name type="scientific">Stephania cephalantha</name>
    <dbReference type="NCBI Taxonomy" id="152367"/>
    <lineage>
        <taxon>Eukaryota</taxon>
        <taxon>Viridiplantae</taxon>
        <taxon>Streptophyta</taxon>
        <taxon>Embryophyta</taxon>
        <taxon>Tracheophyta</taxon>
        <taxon>Spermatophyta</taxon>
        <taxon>Magnoliopsida</taxon>
        <taxon>Ranunculales</taxon>
        <taxon>Menispermaceae</taxon>
        <taxon>Menispermoideae</taxon>
        <taxon>Cissampelideae</taxon>
        <taxon>Stephania</taxon>
    </lineage>
</organism>
<dbReference type="Proteomes" id="UP001419268">
    <property type="component" value="Unassembled WGS sequence"/>
</dbReference>